<dbReference type="Pfam" id="PF17881">
    <property type="entry name" value="TseB"/>
    <property type="match status" value="1"/>
</dbReference>
<dbReference type="OrthoDB" id="2381181at2"/>
<keyword evidence="1" id="KW-0812">Transmembrane</keyword>
<proteinExistence type="predicted"/>
<keyword evidence="4" id="KW-1185">Reference proteome</keyword>
<organism evidence="3 4">
    <name type="scientific">Robertmurraya siralis</name>
    <dbReference type="NCBI Taxonomy" id="77777"/>
    <lineage>
        <taxon>Bacteria</taxon>
        <taxon>Bacillati</taxon>
        <taxon>Bacillota</taxon>
        <taxon>Bacilli</taxon>
        <taxon>Bacillales</taxon>
        <taxon>Bacillaceae</taxon>
        <taxon>Robertmurraya</taxon>
    </lineage>
</organism>
<sequence length="159" mass="18385">MKKWIWLSSIGLIVLLGLTINILLNALKPLHSAEAKAEEIALAETNIEQVTDFTLYNGTNSYYIVKGTNQSGEKLIAWIPEEEKERKIIVRNEEDGISKEAAIDKLYQSKEPDEVVSVKLGMENQIPLWEIYYRSNDKLINYYYIDFKTGEWLKDIQNL</sequence>
<dbReference type="InterPro" id="IPR046350">
    <property type="entry name" value="Cystatin_sf"/>
</dbReference>
<evidence type="ECO:0000256" key="1">
    <source>
        <dbReference type="SAM" id="Phobius"/>
    </source>
</evidence>
<dbReference type="Gene3D" id="3.10.450.40">
    <property type="match status" value="2"/>
</dbReference>
<dbReference type="AlphaFoldDB" id="A0A919WFD1"/>
<feature type="domain" description="Cell wall elongation regulator TseB-like" evidence="2">
    <location>
        <begin position="36"/>
        <end position="80"/>
    </location>
</feature>
<dbReference type="EMBL" id="BORC01000001">
    <property type="protein sequence ID" value="GIN60773.1"/>
    <property type="molecule type" value="Genomic_DNA"/>
</dbReference>
<evidence type="ECO:0000313" key="3">
    <source>
        <dbReference type="EMBL" id="GIN60773.1"/>
    </source>
</evidence>
<dbReference type="InterPro" id="IPR041401">
    <property type="entry name" value="TseB-like_dom"/>
</dbReference>
<keyword evidence="1" id="KW-1133">Transmembrane helix</keyword>
<dbReference type="Proteomes" id="UP000682111">
    <property type="component" value="Unassembled WGS sequence"/>
</dbReference>
<evidence type="ECO:0000259" key="2">
    <source>
        <dbReference type="Pfam" id="PF17881"/>
    </source>
</evidence>
<reference evidence="3" key="1">
    <citation type="submission" date="2021-03" db="EMBL/GenBank/DDBJ databases">
        <title>Antimicrobial resistance genes in bacteria isolated from Japanese honey, and their potential for conferring macrolide and lincosamide resistance in the American foulbrood pathogen Paenibacillus larvae.</title>
        <authorList>
            <person name="Okamoto M."/>
            <person name="Kumagai M."/>
            <person name="Kanamori H."/>
            <person name="Takamatsu D."/>
        </authorList>
    </citation>
    <scope>NUCLEOTIDE SEQUENCE</scope>
    <source>
        <strain evidence="3">J27TS8</strain>
    </source>
</reference>
<feature type="transmembrane region" description="Helical" evidence="1">
    <location>
        <begin position="6"/>
        <end position="27"/>
    </location>
</feature>
<dbReference type="SUPFAM" id="SSF54403">
    <property type="entry name" value="Cystatin/monellin"/>
    <property type="match status" value="2"/>
</dbReference>
<gene>
    <name evidence="3" type="ORF">J27TS8_07660</name>
</gene>
<accession>A0A919WFD1</accession>
<evidence type="ECO:0000313" key="4">
    <source>
        <dbReference type="Proteomes" id="UP000682111"/>
    </source>
</evidence>
<comment type="caution">
    <text evidence="3">The sequence shown here is derived from an EMBL/GenBank/DDBJ whole genome shotgun (WGS) entry which is preliminary data.</text>
</comment>
<dbReference type="RefSeq" id="WP_095306517.1">
    <property type="nucleotide sequence ID" value="NZ_BORC01000001.1"/>
</dbReference>
<keyword evidence="1" id="KW-0472">Membrane</keyword>
<name>A0A919WFD1_9BACI</name>
<protein>
    <submittedName>
        <fullName evidence="3">Peptidase M4</fullName>
    </submittedName>
</protein>